<dbReference type="InterPro" id="IPR024923">
    <property type="entry name" value="PG_synth_SpoVB"/>
</dbReference>
<gene>
    <name evidence="7" type="primary">spoVB_2</name>
    <name evidence="7" type="ORF">SPACI_032030</name>
</gene>
<dbReference type="PIRSF" id="PIRSF038958">
    <property type="entry name" value="PG_synth_SpoVB"/>
    <property type="match status" value="1"/>
</dbReference>
<feature type="transmembrane region" description="Helical" evidence="6">
    <location>
        <begin position="344"/>
        <end position="367"/>
    </location>
</feature>
<reference evidence="7" key="1">
    <citation type="submission" date="2024-05" db="EMBL/GenBank/DDBJ databases">
        <title>Isolation and characterization of Sporomusa carbonis sp. nov., a carboxydotrophic hydrogenogen in the genus of Sporomusa isolated from a charcoal burning pile.</title>
        <authorList>
            <person name="Boeer T."/>
            <person name="Rosenbaum F."/>
            <person name="Eysell L."/>
            <person name="Mueller V."/>
            <person name="Daniel R."/>
            <person name="Poehlein A."/>
        </authorList>
    </citation>
    <scope>NUCLEOTIDE SEQUENCE [LARGE SCALE GENOMIC DNA]</scope>
    <source>
        <strain evidence="7">DSM 3132</strain>
    </source>
</reference>
<evidence type="ECO:0000313" key="8">
    <source>
        <dbReference type="Proteomes" id="UP000216052"/>
    </source>
</evidence>
<dbReference type="EMBL" id="CP155571">
    <property type="protein sequence ID" value="XFO73129.1"/>
    <property type="molecule type" value="Genomic_DNA"/>
</dbReference>
<dbReference type="InterPro" id="IPR050833">
    <property type="entry name" value="Poly_Biosynth_Transport"/>
</dbReference>
<feature type="transmembrane region" description="Helical" evidence="6">
    <location>
        <begin position="95"/>
        <end position="118"/>
    </location>
</feature>
<dbReference type="CDD" id="cd13124">
    <property type="entry name" value="MATE_SpoVB_like"/>
    <property type="match status" value="1"/>
</dbReference>
<feature type="transmembrane region" description="Helical" evidence="6">
    <location>
        <begin position="404"/>
        <end position="422"/>
    </location>
</feature>
<dbReference type="PANTHER" id="PTHR30250:SF21">
    <property type="entry name" value="LIPID II FLIPPASE MURJ"/>
    <property type="match status" value="1"/>
</dbReference>
<evidence type="ECO:0000256" key="4">
    <source>
        <dbReference type="ARBA" id="ARBA00022989"/>
    </source>
</evidence>
<name>A0ABZ3J403_SPOA4</name>
<feature type="transmembrane region" description="Helical" evidence="6">
    <location>
        <begin position="62"/>
        <end position="83"/>
    </location>
</feature>
<evidence type="ECO:0000256" key="5">
    <source>
        <dbReference type="ARBA" id="ARBA00023136"/>
    </source>
</evidence>
<dbReference type="Pfam" id="PF01943">
    <property type="entry name" value="Polysacc_synt"/>
    <property type="match status" value="1"/>
</dbReference>
<feature type="transmembrane region" description="Helical" evidence="6">
    <location>
        <begin position="21"/>
        <end position="42"/>
    </location>
</feature>
<keyword evidence="2" id="KW-1003">Cell membrane</keyword>
<protein>
    <submittedName>
        <fullName evidence="7">Stage V sporulation protein B</fullName>
    </submittedName>
</protein>
<feature type="transmembrane region" description="Helical" evidence="6">
    <location>
        <begin position="497"/>
        <end position="517"/>
    </location>
</feature>
<keyword evidence="5 6" id="KW-0472">Membrane</keyword>
<keyword evidence="3 6" id="KW-0812">Transmembrane</keyword>
<evidence type="ECO:0000256" key="2">
    <source>
        <dbReference type="ARBA" id="ARBA00022475"/>
    </source>
</evidence>
<evidence type="ECO:0000313" key="7">
    <source>
        <dbReference type="EMBL" id="XFO73129.1"/>
    </source>
</evidence>
<comment type="subcellular location">
    <subcellularLocation>
        <location evidence="1">Cell membrane</location>
        <topology evidence="1">Multi-pass membrane protein</topology>
    </subcellularLocation>
</comment>
<feature type="transmembrane region" description="Helical" evidence="6">
    <location>
        <begin position="379"/>
        <end position="397"/>
    </location>
</feature>
<evidence type="ECO:0000256" key="6">
    <source>
        <dbReference type="SAM" id="Phobius"/>
    </source>
</evidence>
<accession>A0ABZ3J403</accession>
<feature type="transmembrane region" description="Helical" evidence="6">
    <location>
        <begin position="246"/>
        <end position="267"/>
    </location>
</feature>
<feature type="transmembrane region" description="Helical" evidence="6">
    <location>
        <begin position="303"/>
        <end position="323"/>
    </location>
</feature>
<keyword evidence="8" id="KW-1185">Reference proteome</keyword>
<proteinExistence type="predicted"/>
<keyword evidence="4 6" id="KW-1133">Transmembrane helix</keyword>
<dbReference type="Proteomes" id="UP000216052">
    <property type="component" value="Chromosome"/>
</dbReference>
<feature type="transmembrane region" description="Helical" evidence="6">
    <location>
        <begin position="434"/>
        <end position="455"/>
    </location>
</feature>
<feature type="transmembrane region" description="Helical" evidence="6">
    <location>
        <begin position="199"/>
        <end position="220"/>
    </location>
</feature>
<feature type="transmembrane region" description="Helical" evidence="6">
    <location>
        <begin position="467"/>
        <end position="485"/>
    </location>
</feature>
<feature type="transmembrane region" description="Helical" evidence="6">
    <location>
        <begin position="174"/>
        <end position="193"/>
    </location>
</feature>
<evidence type="ECO:0000256" key="3">
    <source>
        <dbReference type="ARBA" id="ARBA00022692"/>
    </source>
</evidence>
<evidence type="ECO:0000256" key="1">
    <source>
        <dbReference type="ARBA" id="ARBA00004651"/>
    </source>
</evidence>
<feature type="transmembrane region" description="Helical" evidence="6">
    <location>
        <begin position="133"/>
        <end position="153"/>
    </location>
</feature>
<dbReference type="InterPro" id="IPR002797">
    <property type="entry name" value="Polysacc_synth"/>
</dbReference>
<organism evidence="7 8">
    <name type="scientific">Sporomusa acidovorans (strain ATCC 49682 / DSM 3132 / Mol)</name>
    <dbReference type="NCBI Taxonomy" id="1123286"/>
    <lineage>
        <taxon>Bacteria</taxon>
        <taxon>Bacillati</taxon>
        <taxon>Bacillota</taxon>
        <taxon>Negativicutes</taxon>
        <taxon>Selenomonadales</taxon>
        <taxon>Sporomusaceae</taxon>
        <taxon>Sporomusa</taxon>
    </lineage>
</organism>
<dbReference type="PANTHER" id="PTHR30250">
    <property type="entry name" value="PST FAMILY PREDICTED COLANIC ACID TRANSPORTER"/>
    <property type="match status" value="1"/>
</dbReference>
<sequence length="551" mass="59186">MCKTMKQQDDIKRKPNRLLQGTLVLTIGGMVVKVIGSLNWIILSRVLGGEGIGLYQMAFPVYLLALSLSSAGIPVAISIITAEKVALQDYRGANRVFYLSLAILTATGIALSTLVYFGAEWLIEYKVIRDPRAYYALLALSPAILLVTLLSSFRGYLQGWQNMTPTAVSQIVEQLFRVGAMLLFAVWLLPRGIEYAAGGASMGAGAGAAAGLGVLLYYYWRLQRKCKQELPQEKPKLYIHEPAGSIVRRIVVLALPVSLASIMLPLVQNLDLLIVPARLEVAGYTVEQATELFGYLTGMGVPLVNLATIITAALATSIVPAVSEAKSLGDTGQIRERAVTAMRLTTIVTIPAVAGLWVLGTPIAAFVYHAPAAGEVVRVLSWGVYLLGIHQVTTGVLQGMGYTVLPVINMGIAAAAKVLLNWNLTAMPALGIQGAGWATNADFGVAALLNLYFVAKYTGFRMDLRGLWKSILAAAIMAASIDVIYQLMVRDGVGDAIATLFAICLAGIIYAAVLLMLGGLTENDVRRIPFLGLRLSRLFTKLGLLKCKSER</sequence>